<proteinExistence type="predicted"/>
<name>A0A1I7WAT8_HETBA</name>
<evidence type="ECO:0000313" key="1">
    <source>
        <dbReference type="Proteomes" id="UP000095283"/>
    </source>
</evidence>
<protein>
    <submittedName>
        <fullName evidence="2">Uncharacterized protein</fullName>
    </submittedName>
</protein>
<keyword evidence="1" id="KW-1185">Reference proteome</keyword>
<reference evidence="2" key="1">
    <citation type="submission" date="2016-11" db="UniProtKB">
        <authorList>
            <consortium name="WormBaseParasite"/>
        </authorList>
    </citation>
    <scope>IDENTIFICATION</scope>
</reference>
<dbReference type="WBParaSite" id="Hba_01787">
    <property type="protein sequence ID" value="Hba_01787"/>
    <property type="gene ID" value="Hba_01787"/>
</dbReference>
<accession>A0A1I7WAT8</accession>
<organism evidence="1 2">
    <name type="scientific">Heterorhabditis bacteriophora</name>
    <name type="common">Entomopathogenic nematode worm</name>
    <dbReference type="NCBI Taxonomy" id="37862"/>
    <lineage>
        <taxon>Eukaryota</taxon>
        <taxon>Metazoa</taxon>
        <taxon>Ecdysozoa</taxon>
        <taxon>Nematoda</taxon>
        <taxon>Chromadorea</taxon>
        <taxon>Rhabditida</taxon>
        <taxon>Rhabditina</taxon>
        <taxon>Rhabditomorpha</taxon>
        <taxon>Strongyloidea</taxon>
        <taxon>Heterorhabditidae</taxon>
        <taxon>Heterorhabditis</taxon>
    </lineage>
</organism>
<evidence type="ECO:0000313" key="2">
    <source>
        <dbReference type="WBParaSite" id="Hba_01787"/>
    </source>
</evidence>
<dbReference type="AlphaFoldDB" id="A0A1I7WAT8"/>
<dbReference type="Proteomes" id="UP000095283">
    <property type="component" value="Unplaced"/>
</dbReference>
<sequence>MSDSQKAGVGERGDTTWKLLHLYDHKLVTQVSNGDERPFNPSINILLNFLYYFMDTTTLETVEISTTISRATDRIRTKICQ</sequence>